<organism evidence="1 2">
    <name type="scientific">Apiosordaria backusii</name>
    <dbReference type="NCBI Taxonomy" id="314023"/>
    <lineage>
        <taxon>Eukaryota</taxon>
        <taxon>Fungi</taxon>
        <taxon>Dikarya</taxon>
        <taxon>Ascomycota</taxon>
        <taxon>Pezizomycotina</taxon>
        <taxon>Sordariomycetes</taxon>
        <taxon>Sordariomycetidae</taxon>
        <taxon>Sordariales</taxon>
        <taxon>Lasiosphaeriaceae</taxon>
        <taxon>Apiosordaria</taxon>
    </lineage>
</organism>
<dbReference type="EMBL" id="JAUKTV010000007">
    <property type="protein sequence ID" value="KAK0735583.1"/>
    <property type="molecule type" value="Genomic_DNA"/>
</dbReference>
<gene>
    <name evidence="1" type="ORF">B0T21DRAFT_368085</name>
</gene>
<accession>A0AA40BJZ2</accession>
<keyword evidence="2" id="KW-1185">Reference proteome</keyword>
<dbReference type="AlphaFoldDB" id="A0AA40BJZ2"/>
<dbReference type="Proteomes" id="UP001172159">
    <property type="component" value="Unassembled WGS sequence"/>
</dbReference>
<protein>
    <submittedName>
        <fullName evidence="1">Uncharacterized protein</fullName>
    </submittedName>
</protein>
<evidence type="ECO:0000313" key="1">
    <source>
        <dbReference type="EMBL" id="KAK0735583.1"/>
    </source>
</evidence>
<evidence type="ECO:0000313" key="2">
    <source>
        <dbReference type="Proteomes" id="UP001172159"/>
    </source>
</evidence>
<reference evidence="1" key="1">
    <citation type="submission" date="2023-06" db="EMBL/GenBank/DDBJ databases">
        <title>Genome-scale phylogeny and comparative genomics of the fungal order Sordariales.</title>
        <authorList>
            <consortium name="Lawrence Berkeley National Laboratory"/>
            <person name="Hensen N."/>
            <person name="Bonometti L."/>
            <person name="Westerberg I."/>
            <person name="Brannstrom I.O."/>
            <person name="Guillou S."/>
            <person name="Cros-Aarteil S."/>
            <person name="Calhoun S."/>
            <person name="Haridas S."/>
            <person name="Kuo A."/>
            <person name="Mondo S."/>
            <person name="Pangilinan J."/>
            <person name="Riley R."/>
            <person name="Labutti K."/>
            <person name="Andreopoulos B."/>
            <person name="Lipzen A."/>
            <person name="Chen C."/>
            <person name="Yanf M."/>
            <person name="Daum C."/>
            <person name="Ng V."/>
            <person name="Clum A."/>
            <person name="Steindorff A."/>
            <person name="Ohm R."/>
            <person name="Martin F."/>
            <person name="Silar P."/>
            <person name="Natvig D."/>
            <person name="Lalanne C."/>
            <person name="Gautier V."/>
            <person name="Ament-Velasquez S.L."/>
            <person name="Kruys A."/>
            <person name="Hutchinson M.I."/>
            <person name="Powell A.J."/>
            <person name="Barry K."/>
            <person name="Miller A.N."/>
            <person name="Grigoriev I.V."/>
            <person name="Debuchy R."/>
            <person name="Gladieux P."/>
            <person name="Thoren M.H."/>
            <person name="Johannesson H."/>
        </authorList>
    </citation>
    <scope>NUCLEOTIDE SEQUENCE</scope>
    <source>
        <strain evidence="1">CBS 540.89</strain>
    </source>
</reference>
<name>A0AA40BJZ2_9PEZI</name>
<comment type="caution">
    <text evidence="1">The sequence shown here is derived from an EMBL/GenBank/DDBJ whole genome shotgun (WGS) entry which is preliminary data.</text>
</comment>
<proteinExistence type="predicted"/>
<sequence length="114" mass="13114">MVVRPVGWCNCWKLSLTMCVAGGRWCTLSSRLSSHLYHSRLIIIGIFISKMKWGYCYLLSNTDSHICIAQASLPQTHIILFMKQKGRGYISKPSEIPQPNHLFQHTPKKERILL</sequence>